<dbReference type="RefSeq" id="XP_025423272.1">
    <property type="nucleotide sequence ID" value="XM_025567487.1"/>
</dbReference>
<evidence type="ECO:0000313" key="3">
    <source>
        <dbReference type="Proteomes" id="UP000694846"/>
    </source>
</evidence>
<protein>
    <submittedName>
        <fullName evidence="4 5">Uncharacterized protein LOC112692725 isoform X1</fullName>
    </submittedName>
</protein>
<evidence type="ECO:0000256" key="1">
    <source>
        <dbReference type="SAM" id="Phobius"/>
    </source>
</evidence>
<reference evidence="2" key="1">
    <citation type="submission" date="2018-04" db="EMBL/GenBank/DDBJ databases">
        <title>Transcriptome assembly of Sipha flava.</title>
        <authorList>
            <person name="Scully E.D."/>
            <person name="Geib S.M."/>
            <person name="Palmer N.A."/>
            <person name="Koch K."/>
            <person name="Bradshaw J."/>
            <person name="Heng-Moss T."/>
            <person name="Sarath G."/>
        </authorList>
    </citation>
    <scope>NUCLEOTIDE SEQUENCE</scope>
</reference>
<feature type="transmembrane region" description="Helical" evidence="1">
    <location>
        <begin position="58"/>
        <end position="79"/>
    </location>
</feature>
<keyword evidence="3" id="KW-1185">Reference proteome</keyword>
<organism evidence="2">
    <name type="scientific">Sipha flava</name>
    <name type="common">yellow sugarcane aphid</name>
    <dbReference type="NCBI Taxonomy" id="143950"/>
    <lineage>
        <taxon>Eukaryota</taxon>
        <taxon>Metazoa</taxon>
        <taxon>Ecdysozoa</taxon>
        <taxon>Arthropoda</taxon>
        <taxon>Hexapoda</taxon>
        <taxon>Insecta</taxon>
        <taxon>Pterygota</taxon>
        <taxon>Neoptera</taxon>
        <taxon>Paraneoptera</taxon>
        <taxon>Hemiptera</taxon>
        <taxon>Sternorrhyncha</taxon>
        <taxon>Aphidomorpha</taxon>
        <taxon>Aphidoidea</taxon>
        <taxon>Aphididae</taxon>
        <taxon>Sipha</taxon>
    </lineage>
</organism>
<dbReference type="GeneID" id="112692725"/>
<dbReference type="AlphaFoldDB" id="A0A2S2PZV1"/>
<keyword evidence="1" id="KW-0812">Transmembrane</keyword>
<keyword evidence="1" id="KW-1133">Transmembrane helix</keyword>
<accession>A0A2S2PZV1</accession>
<gene>
    <name evidence="4 5" type="primary">LOC112692725</name>
    <name evidence="2" type="ORF">g.95177</name>
</gene>
<evidence type="ECO:0000313" key="5">
    <source>
        <dbReference type="RefSeq" id="XP_025423273.1"/>
    </source>
</evidence>
<name>A0A2S2PZV1_9HEMI</name>
<evidence type="ECO:0000313" key="2">
    <source>
        <dbReference type="EMBL" id="MBY70890.1"/>
    </source>
</evidence>
<keyword evidence="1" id="KW-0472">Membrane</keyword>
<dbReference type="Proteomes" id="UP000694846">
    <property type="component" value="Unplaced"/>
</dbReference>
<sequence>MWDIISSPTANAIFSGVVEILFRMYDDVNFQWYSGLIQGIFVGTCTFVGGITYGQVGIIIGGIIAGQISTYIGYAIVILKQVIQQLNFSLIQNMCTLLWEGIKKLLNRNIHLAELLEIFNQSSVRLHFLEIITNILKSNHDDRIRQIEV</sequence>
<proteinExistence type="predicted"/>
<evidence type="ECO:0000313" key="4">
    <source>
        <dbReference type="RefSeq" id="XP_025423272.1"/>
    </source>
</evidence>
<dbReference type="EMBL" id="GGMS01001687">
    <property type="protein sequence ID" value="MBY70890.1"/>
    <property type="molecule type" value="Transcribed_RNA"/>
</dbReference>
<dbReference type="RefSeq" id="XP_025423273.1">
    <property type="nucleotide sequence ID" value="XM_025567488.1"/>
</dbReference>
<reference evidence="4 5" key="2">
    <citation type="submission" date="2025-04" db="UniProtKB">
        <authorList>
            <consortium name="RefSeq"/>
        </authorList>
    </citation>
    <scope>IDENTIFICATION</scope>
    <source>
        <tissue evidence="4 5">Whole body</tissue>
    </source>
</reference>
<feature type="transmembrane region" description="Helical" evidence="1">
    <location>
        <begin position="32"/>
        <end position="52"/>
    </location>
</feature>